<protein>
    <recommendedName>
        <fullName evidence="3">HD domain-containing protein</fullName>
    </recommendedName>
</protein>
<dbReference type="RefSeq" id="WP_269122854.1">
    <property type="nucleotide sequence ID" value="NZ_JAPUBN010000010.1"/>
</dbReference>
<dbReference type="Gene3D" id="1.10.3210.10">
    <property type="entry name" value="Hypothetical protein af1432"/>
    <property type="match status" value="1"/>
</dbReference>
<dbReference type="EMBL" id="JAPUBN010000010">
    <property type="protein sequence ID" value="MCZ2720739.1"/>
    <property type="molecule type" value="Genomic_DNA"/>
</dbReference>
<name>A0ABT4JQY0_9GAMM</name>
<proteinExistence type="predicted"/>
<comment type="caution">
    <text evidence="1">The sequence shown here is derived from an EMBL/GenBank/DDBJ whole genome shotgun (WGS) entry which is preliminary data.</text>
</comment>
<organism evidence="1 2">
    <name type="scientific">Marinomonas phaeophyticola</name>
    <dbReference type="NCBI Taxonomy" id="3004091"/>
    <lineage>
        <taxon>Bacteria</taxon>
        <taxon>Pseudomonadati</taxon>
        <taxon>Pseudomonadota</taxon>
        <taxon>Gammaproteobacteria</taxon>
        <taxon>Oceanospirillales</taxon>
        <taxon>Oceanospirillaceae</taxon>
        <taxon>Marinomonas</taxon>
    </lineage>
</organism>
<reference evidence="1" key="1">
    <citation type="submission" date="2022-12" db="EMBL/GenBank/DDBJ databases">
        <title>Marinomonas 15G1-11 sp. nov, isolated from marine algae.</title>
        <authorList>
            <person name="Butt M."/>
            <person name="Choi D.G."/>
            <person name="Kim J.M."/>
            <person name="Lee J.K."/>
            <person name="Baek J.H."/>
            <person name="Jeon C.O."/>
        </authorList>
    </citation>
    <scope>NUCLEOTIDE SEQUENCE</scope>
    <source>
        <strain evidence="1">15G1-11</strain>
    </source>
</reference>
<gene>
    <name evidence="1" type="ORF">O1D97_03550</name>
</gene>
<evidence type="ECO:0000313" key="2">
    <source>
        <dbReference type="Proteomes" id="UP001149719"/>
    </source>
</evidence>
<dbReference type="Proteomes" id="UP001149719">
    <property type="component" value="Unassembled WGS sequence"/>
</dbReference>
<evidence type="ECO:0000313" key="1">
    <source>
        <dbReference type="EMBL" id="MCZ2720739.1"/>
    </source>
</evidence>
<sequence>MIAKAANEADDGPFKDFRLSRDNWEAIHVASWLHDCGKVTTPEFIVDKATKLETIYDRIHEIRMRVEVIKREEEIRFLRQALNIAAIPLNEESLNVALSQLDDDFEFIANLNQGGYI</sequence>
<evidence type="ECO:0008006" key="3">
    <source>
        <dbReference type="Google" id="ProtNLM"/>
    </source>
</evidence>
<accession>A0ABT4JQY0</accession>
<keyword evidence="2" id="KW-1185">Reference proteome</keyword>